<dbReference type="SUPFAM" id="SSF49899">
    <property type="entry name" value="Concanavalin A-like lectins/glucanases"/>
    <property type="match status" value="1"/>
</dbReference>
<evidence type="ECO:0000313" key="4">
    <source>
        <dbReference type="EMBL" id="MDA1359834.1"/>
    </source>
</evidence>
<dbReference type="PANTHER" id="PTHR34002">
    <property type="entry name" value="BLR1656 PROTEIN"/>
    <property type="match status" value="1"/>
</dbReference>
<sequence length="236" mass="25536">MRRRSLLSAALAAPLATAGAVGALQSPAHAATWSSSDKWGTWQNGAYTLYNNVWAPSGYGPQSIWANSYSNWGVWANHPNTGGIKSYPNVSYTLGRTVSSMGNVSSNFNVTVPGSGSGLAYNTTYDVWGNGHAHEIMIWTQWTSNVGPIGGYVTNVNLGGRNWNYHQGHNGGNPVYSFMATSQFTSGTVNITPICQWLVNQGRMPNVRIDQIQLGWEITSSSGGRDFRMNSYSLST</sequence>
<dbReference type="RefSeq" id="WP_270109721.1">
    <property type="nucleotide sequence ID" value="NZ_JAPZVP010000006.1"/>
</dbReference>
<reference evidence="4" key="1">
    <citation type="submission" date="2022-12" db="EMBL/GenBank/DDBJ databases">
        <title>Gycomyces niveus sp.nov.,a novel actinomycete isolated from soil in Shouguan.</title>
        <authorList>
            <person name="Yang X."/>
        </authorList>
    </citation>
    <scope>NUCLEOTIDE SEQUENCE</scope>
    <source>
        <strain evidence="4">NEAU-A15</strain>
    </source>
</reference>
<proteinExistence type="inferred from homology"/>
<protein>
    <recommendedName>
        <fullName evidence="6">Glycosyl hydrolase family 12</fullName>
    </recommendedName>
</protein>
<evidence type="ECO:0000256" key="3">
    <source>
        <dbReference type="SAM" id="SignalP"/>
    </source>
</evidence>
<dbReference type="InterPro" id="IPR002594">
    <property type="entry name" value="GH12"/>
</dbReference>
<accession>A0A9X3SRD0</accession>
<evidence type="ECO:0008006" key="6">
    <source>
        <dbReference type="Google" id="ProtNLM"/>
    </source>
</evidence>
<evidence type="ECO:0000256" key="2">
    <source>
        <dbReference type="RuleBase" id="RU361163"/>
    </source>
</evidence>
<organism evidence="4 5">
    <name type="scientific">Glycomyces luteolus</name>
    <dbReference type="NCBI Taxonomy" id="2670330"/>
    <lineage>
        <taxon>Bacteria</taxon>
        <taxon>Bacillati</taxon>
        <taxon>Actinomycetota</taxon>
        <taxon>Actinomycetes</taxon>
        <taxon>Glycomycetales</taxon>
        <taxon>Glycomycetaceae</taxon>
        <taxon>Glycomyces</taxon>
    </lineage>
</organism>
<feature type="signal peptide" evidence="3">
    <location>
        <begin position="1"/>
        <end position="30"/>
    </location>
</feature>
<keyword evidence="2" id="KW-0624">Polysaccharide degradation</keyword>
<dbReference type="EMBL" id="JAPZVP010000006">
    <property type="protein sequence ID" value="MDA1359834.1"/>
    <property type="molecule type" value="Genomic_DNA"/>
</dbReference>
<dbReference type="InterPro" id="IPR013320">
    <property type="entry name" value="ConA-like_dom_sf"/>
</dbReference>
<dbReference type="Gene3D" id="2.60.120.180">
    <property type="match status" value="1"/>
</dbReference>
<dbReference type="InterPro" id="IPR013319">
    <property type="entry name" value="GH11/12"/>
</dbReference>
<dbReference type="GO" id="GO:0008810">
    <property type="term" value="F:cellulase activity"/>
    <property type="evidence" value="ECO:0007669"/>
    <property type="project" value="InterPro"/>
</dbReference>
<keyword evidence="2" id="KW-0378">Hydrolase</keyword>
<comment type="similarity">
    <text evidence="1 2">Belongs to the glycosyl hydrolase 12 (cellulase H) family.</text>
</comment>
<comment type="caution">
    <text evidence="4">The sequence shown here is derived from an EMBL/GenBank/DDBJ whole genome shotgun (WGS) entry which is preliminary data.</text>
</comment>
<feature type="chain" id="PRO_5040803874" description="Glycosyl hydrolase family 12" evidence="3">
    <location>
        <begin position="31"/>
        <end position="236"/>
    </location>
</feature>
<dbReference type="Proteomes" id="UP001146067">
    <property type="component" value="Unassembled WGS sequence"/>
</dbReference>
<name>A0A9X3SRD0_9ACTN</name>
<gene>
    <name evidence="4" type="ORF">O1R50_09385</name>
</gene>
<keyword evidence="2" id="KW-0326">Glycosidase</keyword>
<dbReference type="Pfam" id="PF01670">
    <property type="entry name" value="Glyco_hydro_12"/>
    <property type="match status" value="1"/>
</dbReference>
<dbReference type="AlphaFoldDB" id="A0A9X3SRD0"/>
<keyword evidence="5" id="KW-1185">Reference proteome</keyword>
<keyword evidence="3" id="KW-0732">Signal</keyword>
<keyword evidence="2" id="KW-0119">Carbohydrate metabolism</keyword>
<dbReference type="GO" id="GO:0000272">
    <property type="term" value="P:polysaccharide catabolic process"/>
    <property type="evidence" value="ECO:0007669"/>
    <property type="project" value="UniProtKB-KW"/>
</dbReference>
<evidence type="ECO:0000256" key="1">
    <source>
        <dbReference type="ARBA" id="ARBA00005519"/>
    </source>
</evidence>
<dbReference type="PANTHER" id="PTHR34002:SF9">
    <property type="entry name" value="XYLOGLUCAN-SPECIFIC ENDO-BETA-1,4-GLUCANASE A"/>
    <property type="match status" value="1"/>
</dbReference>
<evidence type="ECO:0000313" key="5">
    <source>
        <dbReference type="Proteomes" id="UP001146067"/>
    </source>
</evidence>